<keyword evidence="1" id="KW-1133">Transmembrane helix</keyword>
<keyword evidence="1" id="KW-0472">Membrane</keyword>
<dbReference type="EMBL" id="FUZT01000022">
    <property type="protein sequence ID" value="SKC90519.1"/>
    <property type="molecule type" value="Genomic_DNA"/>
</dbReference>
<evidence type="ECO:0000256" key="1">
    <source>
        <dbReference type="SAM" id="Phobius"/>
    </source>
</evidence>
<dbReference type="AlphaFoldDB" id="A0A1T5MRG9"/>
<keyword evidence="1" id="KW-0812">Transmembrane</keyword>
<keyword evidence="3" id="KW-1185">Reference proteome</keyword>
<dbReference type="Proteomes" id="UP000190285">
    <property type="component" value="Unassembled WGS sequence"/>
</dbReference>
<protein>
    <submittedName>
        <fullName evidence="2">Uncharacterized protein</fullName>
    </submittedName>
</protein>
<name>A0A1T5MRG9_9FIRM</name>
<evidence type="ECO:0000313" key="2">
    <source>
        <dbReference type="EMBL" id="SKC90519.1"/>
    </source>
</evidence>
<proteinExistence type="predicted"/>
<accession>A0A1T5MRG9</accession>
<feature type="transmembrane region" description="Helical" evidence="1">
    <location>
        <begin position="7"/>
        <end position="23"/>
    </location>
</feature>
<dbReference type="STRING" id="36842.SAMN02194393_05180"/>
<reference evidence="2 3" key="1">
    <citation type="submission" date="2017-02" db="EMBL/GenBank/DDBJ databases">
        <authorList>
            <person name="Peterson S.W."/>
        </authorList>
    </citation>
    <scope>NUCLEOTIDE SEQUENCE [LARGE SCALE GENOMIC DNA]</scope>
    <source>
        <strain evidence="2 3">M1</strain>
    </source>
</reference>
<sequence length="52" mass="6450">MESIRSFFNKLLISTILSYLILYTTNIDVIHFFLIIFLMWVWLLWNYDMKKT</sequence>
<gene>
    <name evidence="2" type="ORF">SAMN02194393_05180</name>
</gene>
<organism evidence="2 3">
    <name type="scientific">Maledivibacter halophilus</name>
    <dbReference type="NCBI Taxonomy" id="36842"/>
    <lineage>
        <taxon>Bacteria</taxon>
        <taxon>Bacillati</taxon>
        <taxon>Bacillota</taxon>
        <taxon>Clostridia</taxon>
        <taxon>Peptostreptococcales</taxon>
        <taxon>Caminicellaceae</taxon>
        <taxon>Maledivibacter</taxon>
    </lineage>
</organism>
<feature type="transmembrane region" description="Helical" evidence="1">
    <location>
        <begin position="29"/>
        <end position="47"/>
    </location>
</feature>
<evidence type="ECO:0000313" key="3">
    <source>
        <dbReference type="Proteomes" id="UP000190285"/>
    </source>
</evidence>